<dbReference type="RefSeq" id="WP_184875577.1">
    <property type="nucleotide sequence ID" value="NZ_JACHND010000001.1"/>
</dbReference>
<evidence type="ECO:0000313" key="1">
    <source>
        <dbReference type="EMBL" id="MBB4698609.1"/>
    </source>
</evidence>
<reference evidence="1 2" key="1">
    <citation type="submission" date="2020-08" db="EMBL/GenBank/DDBJ databases">
        <title>Sequencing the genomes of 1000 actinobacteria strains.</title>
        <authorList>
            <person name="Klenk H.-P."/>
        </authorList>
    </citation>
    <scope>NUCLEOTIDE SEQUENCE [LARGE SCALE GENOMIC DNA]</scope>
    <source>
        <strain evidence="1 2">DSM 45784</strain>
    </source>
</reference>
<organism evidence="1 2">
    <name type="scientific">Sphaerisporangium siamense</name>
    <dbReference type="NCBI Taxonomy" id="795645"/>
    <lineage>
        <taxon>Bacteria</taxon>
        <taxon>Bacillati</taxon>
        <taxon>Actinomycetota</taxon>
        <taxon>Actinomycetes</taxon>
        <taxon>Streptosporangiales</taxon>
        <taxon>Streptosporangiaceae</taxon>
        <taxon>Sphaerisporangium</taxon>
    </lineage>
</organism>
<protein>
    <submittedName>
        <fullName evidence="1">Uncharacterized protein</fullName>
    </submittedName>
</protein>
<dbReference type="EMBL" id="JACHND010000001">
    <property type="protein sequence ID" value="MBB4698609.1"/>
    <property type="molecule type" value="Genomic_DNA"/>
</dbReference>
<gene>
    <name evidence="1" type="ORF">BJ982_000153</name>
</gene>
<keyword evidence="2" id="KW-1185">Reference proteome</keyword>
<evidence type="ECO:0000313" key="2">
    <source>
        <dbReference type="Proteomes" id="UP000542210"/>
    </source>
</evidence>
<accession>A0A7W7D1I2</accession>
<name>A0A7W7D1I2_9ACTN</name>
<proteinExistence type="predicted"/>
<dbReference type="Proteomes" id="UP000542210">
    <property type="component" value="Unassembled WGS sequence"/>
</dbReference>
<sequence length="82" mass="9705">MTVTLREDFFHLFRGVASPCSEGAEKCGQAIWSQFRLFGTRVDQLEETRTFFTHLIRPELVDQPMKIFVLFLRRRHAVEFTL</sequence>
<comment type="caution">
    <text evidence="1">The sequence shown here is derived from an EMBL/GenBank/DDBJ whole genome shotgun (WGS) entry which is preliminary data.</text>
</comment>
<dbReference type="AlphaFoldDB" id="A0A7W7D1I2"/>